<feature type="non-terminal residue" evidence="1">
    <location>
        <position position="1"/>
    </location>
</feature>
<dbReference type="EMBL" id="NHTK01005398">
    <property type="protein sequence ID" value="PPQ79801.1"/>
    <property type="molecule type" value="Genomic_DNA"/>
</dbReference>
<sequence>ITDLYNNALARLEFGYPTTLAAFNAVCEPRSLIDDAPDALYQLVDIAVELGLHTLLPSMLYAIVSEFEPIALFDGIETRFHVAR</sequence>
<dbReference type="AlphaFoldDB" id="A0A409WMU1"/>
<reference evidence="1 2" key="1">
    <citation type="journal article" date="2018" name="Evol. Lett.">
        <title>Horizontal gene cluster transfer increased hallucinogenic mushroom diversity.</title>
        <authorList>
            <person name="Reynolds H.T."/>
            <person name="Vijayakumar V."/>
            <person name="Gluck-Thaler E."/>
            <person name="Korotkin H.B."/>
            <person name="Matheny P.B."/>
            <person name="Slot J.C."/>
        </authorList>
    </citation>
    <scope>NUCLEOTIDE SEQUENCE [LARGE SCALE GENOMIC DNA]</scope>
    <source>
        <strain evidence="1 2">2629</strain>
    </source>
</reference>
<comment type="caution">
    <text evidence="1">The sequence shown here is derived from an EMBL/GenBank/DDBJ whole genome shotgun (WGS) entry which is preliminary data.</text>
</comment>
<protein>
    <submittedName>
        <fullName evidence="1">Uncharacterized protein</fullName>
    </submittedName>
</protein>
<dbReference type="Proteomes" id="UP000284842">
    <property type="component" value="Unassembled WGS sequence"/>
</dbReference>
<evidence type="ECO:0000313" key="2">
    <source>
        <dbReference type="Proteomes" id="UP000284842"/>
    </source>
</evidence>
<evidence type="ECO:0000313" key="1">
    <source>
        <dbReference type="EMBL" id="PPQ79801.1"/>
    </source>
</evidence>
<keyword evidence="2" id="KW-1185">Reference proteome</keyword>
<organism evidence="1 2">
    <name type="scientific">Panaeolus cyanescens</name>
    <dbReference type="NCBI Taxonomy" id="181874"/>
    <lineage>
        <taxon>Eukaryota</taxon>
        <taxon>Fungi</taxon>
        <taxon>Dikarya</taxon>
        <taxon>Basidiomycota</taxon>
        <taxon>Agaricomycotina</taxon>
        <taxon>Agaricomycetes</taxon>
        <taxon>Agaricomycetidae</taxon>
        <taxon>Agaricales</taxon>
        <taxon>Agaricineae</taxon>
        <taxon>Galeropsidaceae</taxon>
        <taxon>Panaeolus</taxon>
    </lineage>
</organism>
<name>A0A409WMU1_9AGAR</name>
<gene>
    <name evidence="1" type="ORF">CVT24_003216</name>
</gene>
<accession>A0A409WMU1</accession>
<dbReference type="InParanoid" id="A0A409WMU1"/>
<proteinExistence type="predicted"/>